<organism evidence="1 2">
    <name type="scientific">Diversispora eburnea</name>
    <dbReference type="NCBI Taxonomy" id="1213867"/>
    <lineage>
        <taxon>Eukaryota</taxon>
        <taxon>Fungi</taxon>
        <taxon>Fungi incertae sedis</taxon>
        <taxon>Mucoromycota</taxon>
        <taxon>Glomeromycotina</taxon>
        <taxon>Glomeromycetes</taxon>
        <taxon>Diversisporales</taxon>
        <taxon>Diversisporaceae</taxon>
        <taxon>Diversispora</taxon>
    </lineage>
</organism>
<dbReference type="EMBL" id="CAJVPK010000153">
    <property type="protein sequence ID" value="CAG8461570.1"/>
    <property type="molecule type" value="Genomic_DNA"/>
</dbReference>
<dbReference type="Proteomes" id="UP000789706">
    <property type="component" value="Unassembled WGS sequence"/>
</dbReference>
<evidence type="ECO:0000313" key="2">
    <source>
        <dbReference type="Proteomes" id="UP000789706"/>
    </source>
</evidence>
<gene>
    <name evidence="1" type="ORF">DEBURN_LOCUS2709</name>
</gene>
<sequence length="69" mass="7701">MKHNNDYDKALSWLLKDSRISGLEKAEKLKSRIAKEGLIGVVVTKLDEMIGKNGERLLIGNKGAIVEKH</sequence>
<proteinExistence type="predicted"/>
<keyword evidence="2" id="KW-1185">Reference proteome</keyword>
<reference evidence="1" key="1">
    <citation type="submission" date="2021-06" db="EMBL/GenBank/DDBJ databases">
        <authorList>
            <person name="Kallberg Y."/>
            <person name="Tangrot J."/>
            <person name="Rosling A."/>
        </authorList>
    </citation>
    <scope>NUCLEOTIDE SEQUENCE</scope>
    <source>
        <strain evidence="1">AZ414A</strain>
    </source>
</reference>
<comment type="caution">
    <text evidence="1">The sequence shown here is derived from an EMBL/GenBank/DDBJ whole genome shotgun (WGS) entry which is preliminary data.</text>
</comment>
<evidence type="ECO:0000313" key="1">
    <source>
        <dbReference type="EMBL" id="CAG8461570.1"/>
    </source>
</evidence>
<dbReference type="AlphaFoldDB" id="A0A9N8VT69"/>
<accession>A0A9N8VT69</accession>
<dbReference type="OrthoDB" id="277235at2759"/>
<name>A0A9N8VT69_9GLOM</name>
<protein>
    <submittedName>
        <fullName evidence="1">4310_t:CDS:1</fullName>
    </submittedName>
</protein>